<dbReference type="EMBL" id="JAHESD010000008">
    <property type="protein sequence ID" value="MBT1702804.1"/>
    <property type="molecule type" value="Genomic_DNA"/>
</dbReference>
<dbReference type="InterPro" id="IPR003018">
    <property type="entry name" value="GAF"/>
</dbReference>
<dbReference type="InterPro" id="IPR029016">
    <property type="entry name" value="GAF-like_dom_sf"/>
</dbReference>
<feature type="transmembrane region" description="Helical" evidence="2">
    <location>
        <begin position="210"/>
        <end position="230"/>
    </location>
</feature>
<feature type="coiled-coil region" evidence="1">
    <location>
        <begin position="492"/>
        <end position="578"/>
    </location>
</feature>
<feature type="transmembrane region" description="Helical" evidence="2">
    <location>
        <begin position="12"/>
        <end position="31"/>
    </location>
</feature>
<feature type="domain" description="GAF" evidence="3">
    <location>
        <begin position="346"/>
        <end position="493"/>
    </location>
</feature>
<evidence type="ECO:0000313" key="4">
    <source>
        <dbReference type="EMBL" id="MBT1702804.1"/>
    </source>
</evidence>
<organism evidence="4 5">
    <name type="scientific">Chryseosolibacter indicus</name>
    <dbReference type="NCBI Taxonomy" id="2782351"/>
    <lineage>
        <taxon>Bacteria</taxon>
        <taxon>Pseudomonadati</taxon>
        <taxon>Bacteroidota</taxon>
        <taxon>Cytophagia</taxon>
        <taxon>Cytophagales</taxon>
        <taxon>Chryseotaleaceae</taxon>
        <taxon>Chryseosolibacter</taxon>
    </lineage>
</organism>
<dbReference type="SMART" id="SM00065">
    <property type="entry name" value="GAF"/>
    <property type="match status" value="1"/>
</dbReference>
<evidence type="ECO:0000313" key="5">
    <source>
        <dbReference type="Proteomes" id="UP000772618"/>
    </source>
</evidence>
<evidence type="ECO:0000256" key="1">
    <source>
        <dbReference type="SAM" id="Coils"/>
    </source>
</evidence>
<dbReference type="Gene3D" id="3.30.450.40">
    <property type="match status" value="1"/>
</dbReference>
<evidence type="ECO:0000259" key="3">
    <source>
        <dbReference type="SMART" id="SM00065"/>
    </source>
</evidence>
<evidence type="ECO:0000256" key="2">
    <source>
        <dbReference type="SAM" id="Phobius"/>
    </source>
</evidence>
<reference evidence="4 5" key="1">
    <citation type="submission" date="2021-05" db="EMBL/GenBank/DDBJ databases">
        <title>A Polyphasic approach of four new species of the genus Ohtaekwangia: Ohtaekwangia histidinii sp. nov., Ohtaekwangia cretensis sp. nov., Ohtaekwangia indiensis sp. nov., Ohtaekwangia reichenbachii sp. nov. from diverse environment.</title>
        <authorList>
            <person name="Octaviana S."/>
        </authorList>
    </citation>
    <scope>NUCLEOTIDE SEQUENCE [LARGE SCALE GENOMIC DNA]</scope>
    <source>
        <strain evidence="4 5">PWU20</strain>
    </source>
</reference>
<keyword evidence="1" id="KW-0175">Coiled coil</keyword>
<keyword evidence="2" id="KW-0812">Transmembrane</keyword>
<dbReference type="Pfam" id="PF13185">
    <property type="entry name" value="GAF_2"/>
    <property type="match status" value="1"/>
</dbReference>
<accession>A0ABS5VMY2</accession>
<proteinExistence type="predicted"/>
<keyword evidence="2" id="KW-1133">Transmembrane helix</keyword>
<sequence length="613" mass="70221">MKFWKNKSLKQFAIYLLIGMSAIFLCEYLIIRSKIETLEEIEGKKDFARSTQLKGQQIAYIVQLHTSGQPGLAPEIYSRLNEQDHQLQTLGLGGRVDETEIFLKPLPRLPRISFDNLYNHWVTYRADVMSSIQNEPEIQQIIQESDSTSTITDSVSATVATSVAMVTEISKTSNKTVLAGQWLTMSNWYEKLMVDLQEEAENKKASVEGWFFFFIILDILIFSSLFYLFFKYVLKPLRKLTDNAANQHQDFSFPKNEVGALASEINVIIEQLKDATEFVAAIGEGKLDYDYTILDSEYKSGKNKLADSLVSMQLKLRQLNEAEQRRQWANEGLTKFVDILRSSNDNITTLGDKIISSLVKYTNSNQGSLYILNDEDESNKHLELVSLFAFDTKKYEAQKVKLGQGLLGQTFLERETTLLNDIPDEYIRITSGLGGANPKALLMVPLKVDTEVYGIVELASFKNYLPHEIAFVEKLAETIASTLASVRSAQKNRHLIEQFQQQTEVMRAQEEEMRQNMEELQATQEELARKEKDYINRINELEQQTKQIIPARDHERLKEELRLKELDYSATIKTLEQKLAEKPAKGDDWELATEVEKTLRIQLEALRLSEDNA</sequence>
<dbReference type="SUPFAM" id="SSF55781">
    <property type="entry name" value="GAF domain-like"/>
    <property type="match status" value="1"/>
</dbReference>
<dbReference type="RefSeq" id="WP_254152769.1">
    <property type="nucleotide sequence ID" value="NZ_JAHESD010000008.1"/>
</dbReference>
<gene>
    <name evidence="4" type="ORF">KK060_05910</name>
</gene>
<protein>
    <submittedName>
        <fullName evidence="4">GAF domain-containing protein</fullName>
    </submittedName>
</protein>
<keyword evidence="2" id="KW-0472">Membrane</keyword>
<name>A0ABS5VMY2_9BACT</name>
<comment type="caution">
    <text evidence="4">The sequence shown here is derived from an EMBL/GenBank/DDBJ whole genome shotgun (WGS) entry which is preliminary data.</text>
</comment>
<keyword evidence="5" id="KW-1185">Reference proteome</keyword>
<dbReference type="Proteomes" id="UP000772618">
    <property type="component" value="Unassembled WGS sequence"/>
</dbReference>